<keyword evidence="17" id="KW-1185">Reference proteome</keyword>
<dbReference type="SUPFAM" id="SSF46946">
    <property type="entry name" value="S13-like H2TH domain"/>
    <property type="match status" value="1"/>
</dbReference>
<feature type="domain" description="Formamidopyrimidine-DNA glycosylase catalytic" evidence="15">
    <location>
        <begin position="2"/>
        <end position="111"/>
    </location>
</feature>
<keyword evidence="10" id="KW-0456">Lyase</keyword>
<evidence type="ECO:0000256" key="2">
    <source>
        <dbReference type="ARBA" id="ARBA00012720"/>
    </source>
</evidence>
<dbReference type="Gene3D" id="3.20.190.10">
    <property type="entry name" value="MutM-like, N-terminal"/>
    <property type="match status" value="1"/>
</dbReference>
<comment type="similarity">
    <text evidence="1">Belongs to the FPG family.</text>
</comment>
<gene>
    <name evidence="16" type="ORF">IDF66_15175</name>
</gene>
<evidence type="ECO:0000256" key="11">
    <source>
        <dbReference type="ARBA" id="ARBA00023268"/>
    </source>
</evidence>
<keyword evidence="8" id="KW-0238">DNA-binding</keyword>
<evidence type="ECO:0000256" key="10">
    <source>
        <dbReference type="ARBA" id="ARBA00023239"/>
    </source>
</evidence>
<evidence type="ECO:0000256" key="4">
    <source>
        <dbReference type="ARBA" id="ARBA00022763"/>
    </source>
</evidence>
<dbReference type="SMART" id="SM00898">
    <property type="entry name" value="Fapy_DNA_glyco"/>
    <property type="match status" value="1"/>
</dbReference>
<protein>
    <recommendedName>
        <fullName evidence="2">DNA-(apurinic or apyrimidinic site) lyase</fullName>
        <ecNumber evidence="2">4.2.99.18</ecNumber>
    </recommendedName>
</protein>
<evidence type="ECO:0000256" key="7">
    <source>
        <dbReference type="ARBA" id="ARBA00022833"/>
    </source>
</evidence>
<accession>A0ABR7WEG0</accession>
<evidence type="ECO:0000256" key="6">
    <source>
        <dbReference type="ARBA" id="ARBA00022801"/>
    </source>
</evidence>
<keyword evidence="9" id="KW-0234">DNA repair</keyword>
<feature type="domain" description="FPG-type" evidence="14">
    <location>
        <begin position="227"/>
        <end position="265"/>
    </location>
</feature>
<dbReference type="Pfam" id="PF01149">
    <property type="entry name" value="Fapy_DNA_glyco"/>
    <property type="match status" value="1"/>
</dbReference>
<evidence type="ECO:0000256" key="13">
    <source>
        <dbReference type="PROSITE-ProRule" id="PRU00391"/>
    </source>
</evidence>
<dbReference type="RefSeq" id="WP_190267602.1">
    <property type="nucleotide sequence ID" value="NZ_BAABAD010000001.1"/>
</dbReference>
<organism evidence="16 17">
    <name type="scientific">Gordonia hankookensis</name>
    <dbReference type="NCBI Taxonomy" id="589403"/>
    <lineage>
        <taxon>Bacteria</taxon>
        <taxon>Bacillati</taxon>
        <taxon>Actinomycetota</taxon>
        <taxon>Actinomycetes</taxon>
        <taxon>Mycobacteriales</taxon>
        <taxon>Gordoniaceae</taxon>
        <taxon>Gordonia</taxon>
    </lineage>
</organism>
<evidence type="ECO:0000256" key="1">
    <source>
        <dbReference type="ARBA" id="ARBA00009409"/>
    </source>
</evidence>
<evidence type="ECO:0000256" key="9">
    <source>
        <dbReference type="ARBA" id="ARBA00023204"/>
    </source>
</evidence>
<comment type="caution">
    <text evidence="16">The sequence shown here is derived from an EMBL/GenBank/DDBJ whole genome shotgun (WGS) entry which is preliminary data.</text>
</comment>
<name>A0ABR7WEG0_9ACTN</name>
<reference evidence="16 17" key="1">
    <citation type="submission" date="2020-09" db="EMBL/GenBank/DDBJ databases">
        <title>Novel species in genus Gordonia.</title>
        <authorList>
            <person name="Zhang G."/>
        </authorList>
    </citation>
    <scope>NUCLEOTIDE SEQUENCE [LARGE SCALE GENOMIC DNA]</scope>
    <source>
        <strain evidence="16 17">ON-33</strain>
    </source>
</reference>
<dbReference type="SUPFAM" id="SSF57716">
    <property type="entry name" value="Glucocorticoid receptor-like (DNA-binding domain)"/>
    <property type="match status" value="1"/>
</dbReference>
<dbReference type="CDD" id="cd08971">
    <property type="entry name" value="AcNei2_N"/>
    <property type="match status" value="1"/>
</dbReference>
<evidence type="ECO:0000259" key="14">
    <source>
        <dbReference type="PROSITE" id="PS51066"/>
    </source>
</evidence>
<dbReference type="InterPro" id="IPR044090">
    <property type="entry name" value="Nei2_N"/>
</dbReference>
<dbReference type="SMART" id="SM01232">
    <property type="entry name" value="H2TH"/>
    <property type="match status" value="1"/>
</dbReference>
<evidence type="ECO:0000256" key="5">
    <source>
        <dbReference type="ARBA" id="ARBA00022771"/>
    </source>
</evidence>
<keyword evidence="12" id="KW-0326">Glycosidase</keyword>
<keyword evidence="7" id="KW-0862">Zinc</keyword>
<evidence type="ECO:0000259" key="15">
    <source>
        <dbReference type="PROSITE" id="PS51068"/>
    </source>
</evidence>
<dbReference type="PROSITE" id="PS51068">
    <property type="entry name" value="FPG_CAT"/>
    <property type="match status" value="1"/>
</dbReference>
<evidence type="ECO:0000313" key="16">
    <source>
        <dbReference type="EMBL" id="MBD1320926.1"/>
    </source>
</evidence>
<keyword evidence="11" id="KW-0511">Multifunctional enzyme</keyword>
<dbReference type="SUPFAM" id="SSF81624">
    <property type="entry name" value="N-terminal domain of MutM-like DNA repair proteins"/>
    <property type="match status" value="1"/>
</dbReference>
<dbReference type="EC" id="4.2.99.18" evidence="2"/>
<keyword evidence="6" id="KW-0378">Hydrolase</keyword>
<dbReference type="Proteomes" id="UP000602395">
    <property type="component" value="Unassembled WGS sequence"/>
</dbReference>
<dbReference type="InterPro" id="IPR012319">
    <property type="entry name" value="FPG_cat"/>
</dbReference>
<keyword evidence="4" id="KW-0227">DNA damage</keyword>
<dbReference type="InterPro" id="IPR035937">
    <property type="entry name" value="FPG_N"/>
</dbReference>
<sequence>MPEGDTVFATATALRTALAGKRLSYTQFRVPRLATTDLSGRIVVAVRSRGKHLLIDVAGPDERRPDVGAVSIHSHLKMEGAWHVYPVGRRWRRPGFQARVVLRTDDAEAVGFDLGILELSDDPEAALGHLGPDLLALDWDRDEAVRRIEQRPDDPIGTALLNQRLLAGIGNVYRSEICFLRGTLPTRDVRDVDVPATVDLSRRLLWANRSRTARTTTGQTAASARLWVYGRRGQLCRRCRTPIERGQLGSIGDDRVIYFCPGCQT</sequence>
<evidence type="ECO:0000313" key="17">
    <source>
        <dbReference type="Proteomes" id="UP000602395"/>
    </source>
</evidence>
<evidence type="ECO:0000256" key="12">
    <source>
        <dbReference type="ARBA" id="ARBA00023295"/>
    </source>
</evidence>
<dbReference type="Gene3D" id="1.10.8.50">
    <property type="match status" value="1"/>
</dbReference>
<dbReference type="InterPro" id="IPR015886">
    <property type="entry name" value="H2TH_FPG"/>
</dbReference>
<keyword evidence="3" id="KW-0479">Metal-binding</keyword>
<dbReference type="PANTHER" id="PTHR42697:SF1">
    <property type="entry name" value="ENDONUCLEASE 8"/>
    <property type="match status" value="1"/>
</dbReference>
<keyword evidence="5 13" id="KW-0863">Zinc-finger</keyword>
<dbReference type="PANTHER" id="PTHR42697">
    <property type="entry name" value="ENDONUCLEASE 8"/>
    <property type="match status" value="1"/>
</dbReference>
<dbReference type="EMBL" id="JACWMS010000003">
    <property type="protein sequence ID" value="MBD1320926.1"/>
    <property type="molecule type" value="Genomic_DNA"/>
</dbReference>
<evidence type="ECO:0000256" key="3">
    <source>
        <dbReference type="ARBA" id="ARBA00022723"/>
    </source>
</evidence>
<evidence type="ECO:0000256" key="8">
    <source>
        <dbReference type="ARBA" id="ARBA00023125"/>
    </source>
</evidence>
<proteinExistence type="inferred from homology"/>
<dbReference type="PROSITE" id="PS51066">
    <property type="entry name" value="ZF_FPG_2"/>
    <property type="match status" value="1"/>
</dbReference>
<dbReference type="InterPro" id="IPR010979">
    <property type="entry name" value="Ribosomal_uS13-like_H2TH"/>
</dbReference>
<dbReference type="InterPro" id="IPR000214">
    <property type="entry name" value="Znf_DNA_glyclase/AP_lyase"/>
</dbReference>